<gene>
    <name evidence="2" type="ORF">NW762_009169</name>
</gene>
<feature type="transmembrane region" description="Helical" evidence="1">
    <location>
        <begin position="177"/>
        <end position="200"/>
    </location>
</feature>
<dbReference type="AlphaFoldDB" id="A0A9W8RWM4"/>
<comment type="caution">
    <text evidence="2">The sequence shown here is derived from an EMBL/GenBank/DDBJ whole genome shotgun (WGS) entry which is preliminary data.</text>
</comment>
<feature type="transmembrane region" description="Helical" evidence="1">
    <location>
        <begin position="36"/>
        <end position="61"/>
    </location>
</feature>
<keyword evidence="3" id="KW-1185">Reference proteome</keyword>
<dbReference type="EMBL" id="JAOQAZ010000019">
    <property type="protein sequence ID" value="KAJ4256093.1"/>
    <property type="molecule type" value="Genomic_DNA"/>
</dbReference>
<sequence length="254" mass="29001">MAPLIEGMHRDGAKWSKLKGDYMWKNKMYYRRRTKFAVYQIATTLINVGQPLGMSALKSYLKLPKTIDGYPGSSVDSTDFTAAFALNTASCIFICLFFGAALFFDLFWPERVERRGVQWAWKWVAAACCIVQLVACVGTGYVVFAREVTIHGVTDKEHEKISENWSGAPLRYRDDGIAMACFILCSIGWVFLLWSTIFMWETYYFINKTGSVFKDLAMARSKKEGFDSESASLSESTHYRPIHGESMRYESARY</sequence>
<evidence type="ECO:0000313" key="3">
    <source>
        <dbReference type="Proteomes" id="UP001152049"/>
    </source>
</evidence>
<evidence type="ECO:0000256" key="1">
    <source>
        <dbReference type="SAM" id="Phobius"/>
    </source>
</evidence>
<dbReference type="OrthoDB" id="3596006at2759"/>
<dbReference type="Proteomes" id="UP001152049">
    <property type="component" value="Unassembled WGS sequence"/>
</dbReference>
<accession>A0A9W8RWM4</accession>
<evidence type="ECO:0000313" key="2">
    <source>
        <dbReference type="EMBL" id="KAJ4256093.1"/>
    </source>
</evidence>
<keyword evidence="1" id="KW-0812">Transmembrane</keyword>
<feature type="transmembrane region" description="Helical" evidence="1">
    <location>
        <begin position="81"/>
        <end position="108"/>
    </location>
</feature>
<organism evidence="2 3">
    <name type="scientific">Fusarium torreyae</name>
    <dbReference type="NCBI Taxonomy" id="1237075"/>
    <lineage>
        <taxon>Eukaryota</taxon>
        <taxon>Fungi</taxon>
        <taxon>Dikarya</taxon>
        <taxon>Ascomycota</taxon>
        <taxon>Pezizomycotina</taxon>
        <taxon>Sordariomycetes</taxon>
        <taxon>Hypocreomycetidae</taxon>
        <taxon>Hypocreales</taxon>
        <taxon>Nectriaceae</taxon>
        <taxon>Fusarium</taxon>
    </lineage>
</organism>
<feature type="transmembrane region" description="Helical" evidence="1">
    <location>
        <begin position="120"/>
        <end position="144"/>
    </location>
</feature>
<keyword evidence="1" id="KW-0472">Membrane</keyword>
<name>A0A9W8RWM4_9HYPO</name>
<proteinExistence type="predicted"/>
<keyword evidence="1" id="KW-1133">Transmembrane helix</keyword>
<protein>
    <submittedName>
        <fullName evidence="2">Uncharacterized protein</fullName>
    </submittedName>
</protein>
<reference evidence="2" key="1">
    <citation type="submission" date="2022-09" db="EMBL/GenBank/DDBJ databases">
        <title>Fusarium specimens isolated from Avocado Roots.</title>
        <authorList>
            <person name="Stajich J."/>
            <person name="Roper C."/>
            <person name="Heimlech-Rivalta G."/>
        </authorList>
    </citation>
    <scope>NUCLEOTIDE SEQUENCE</scope>
    <source>
        <strain evidence="2">CF00136</strain>
    </source>
</reference>